<comment type="subcellular location">
    <subcellularLocation>
        <location evidence="6">Cell membrane</location>
        <topology evidence="6">Multi-pass membrane protein</topology>
    </subcellularLocation>
    <subcellularLocation>
        <location evidence="1">Membrane</location>
    </subcellularLocation>
</comment>
<evidence type="ECO:0000256" key="5">
    <source>
        <dbReference type="ARBA" id="ARBA00023136"/>
    </source>
</evidence>
<keyword evidence="5 6" id="KW-0472">Membrane</keyword>
<dbReference type="KEGG" id="lcd:clem_03355"/>
<keyword evidence="3 6" id="KW-0812">Transmembrane</keyword>
<dbReference type="OrthoDB" id="9789940at2"/>
<dbReference type="RefSeq" id="WP_094090310.1">
    <property type="nucleotide sequence ID" value="NZ_CP016397.1"/>
</dbReference>
<reference evidence="8" key="1">
    <citation type="submission" date="2016-07" db="EMBL/GenBank/DDBJ databases">
        <authorList>
            <person name="Florea S."/>
            <person name="Webb J.S."/>
            <person name="Jaromczyk J."/>
            <person name="Schardl C.L."/>
        </authorList>
    </citation>
    <scope>NUCLEOTIDE SEQUENCE [LARGE SCALE GENOMIC DNA]</scope>
    <source>
        <strain evidence="8">CDC-D5610</strain>
    </source>
</reference>
<dbReference type="Proteomes" id="UP000201728">
    <property type="component" value="Chromosome"/>
</dbReference>
<dbReference type="PANTHER" id="PTHR23427">
    <property type="entry name" value="SURFEIT LOCUS PROTEIN"/>
    <property type="match status" value="1"/>
</dbReference>
<dbReference type="AlphaFoldDB" id="A0A222P068"/>
<dbReference type="GO" id="GO:0005886">
    <property type="term" value="C:plasma membrane"/>
    <property type="evidence" value="ECO:0007669"/>
    <property type="project" value="UniProtKB-SubCell"/>
</dbReference>
<evidence type="ECO:0000313" key="7">
    <source>
        <dbReference type="EMBL" id="ASQ45229.1"/>
    </source>
</evidence>
<dbReference type="CDD" id="cd06662">
    <property type="entry name" value="SURF1"/>
    <property type="match status" value="1"/>
</dbReference>
<dbReference type="EMBL" id="CP016397">
    <property type="protein sequence ID" value="ASQ45229.1"/>
    <property type="molecule type" value="Genomic_DNA"/>
</dbReference>
<comment type="similarity">
    <text evidence="2 6">Belongs to the SURF1 family.</text>
</comment>
<gene>
    <name evidence="7" type="ORF">clem_03355</name>
</gene>
<dbReference type="InterPro" id="IPR002994">
    <property type="entry name" value="Surf1/Shy1"/>
</dbReference>
<name>A0A222P068_9GAMM</name>
<evidence type="ECO:0000256" key="1">
    <source>
        <dbReference type="ARBA" id="ARBA00004370"/>
    </source>
</evidence>
<feature type="transmembrane region" description="Helical" evidence="6">
    <location>
        <begin position="17"/>
        <end position="36"/>
    </location>
</feature>
<evidence type="ECO:0000256" key="6">
    <source>
        <dbReference type="RuleBase" id="RU363076"/>
    </source>
</evidence>
<dbReference type="InterPro" id="IPR045214">
    <property type="entry name" value="Surf1/Surf4"/>
</dbReference>
<dbReference type="Pfam" id="PF02104">
    <property type="entry name" value="SURF1"/>
    <property type="match status" value="1"/>
</dbReference>
<dbReference type="PANTHER" id="PTHR23427:SF2">
    <property type="entry name" value="SURFEIT LOCUS PROTEIN 1"/>
    <property type="match status" value="1"/>
</dbReference>
<sequence length="242" mass="27993">MLSLTCFNRRFTPNWKMAVLTCIGILFFSRLGFWQLHRAQEKKQMLTTQARFSTASPVLWQPGVPLPKQYQRIVVTGKFLPKTILLDNQHYQHQFGYNILTPLLLSSGSVVLVDRGWMAGELSRQTFPSPKVPDEVLNIAGNVYYPSKNWLMGAAFEKKQNIILIERIDTDLLSQLLHKTLYPFIIRLDKAEAHGYVREWAIVAMPPERHYAYAVQWFALAFVCFILFVALNFKKLNENDPT</sequence>
<organism evidence="7 8">
    <name type="scientific">Legionella clemsonensis</name>
    <dbReference type="NCBI Taxonomy" id="1867846"/>
    <lineage>
        <taxon>Bacteria</taxon>
        <taxon>Pseudomonadati</taxon>
        <taxon>Pseudomonadota</taxon>
        <taxon>Gammaproteobacteria</taxon>
        <taxon>Legionellales</taxon>
        <taxon>Legionellaceae</taxon>
        <taxon>Legionella</taxon>
    </lineage>
</organism>
<proteinExistence type="inferred from homology"/>
<dbReference type="PROSITE" id="PS50895">
    <property type="entry name" value="SURF1"/>
    <property type="match status" value="1"/>
</dbReference>
<accession>A0A222P068</accession>
<keyword evidence="8" id="KW-1185">Reference proteome</keyword>
<evidence type="ECO:0000256" key="4">
    <source>
        <dbReference type="ARBA" id="ARBA00022989"/>
    </source>
</evidence>
<evidence type="ECO:0000256" key="3">
    <source>
        <dbReference type="ARBA" id="ARBA00022692"/>
    </source>
</evidence>
<protein>
    <recommendedName>
        <fullName evidence="6">SURF1-like protein</fullName>
    </recommendedName>
</protein>
<evidence type="ECO:0000256" key="2">
    <source>
        <dbReference type="ARBA" id="ARBA00007165"/>
    </source>
</evidence>
<evidence type="ECO:0000313" key="8">
    <source>
        <dbReference type="Proteomes" id="UP000201728"/>
    </source>
</evidence>
<feature type="transmembrane region" description="Helical" evidence="6">
    <location>
        <begin position="211"/>
        <end position="233"/>
    </location>
</feature>
<keyword evidence="6" id="KW-1003">Cell membrane</keyword>
<keyword evidence="4 6" id="KW-1133">Transmembrane helix</keyword>